<dbReference type="PANTHER" id="PTHR33065:SF85">
    <property type="entry name" value="DUF6598 DOMAIN-CONTAINING PROTEIN"/>
    <property type="match status" value="1"/>
</dbReference>
<accession>A0AAD8RMD9</accession>
<dbReference type="Proteomes" id="UP001231189">
    <property type="component" value="Unassembled WGS sequence"/>
</dbReference>
<reference evidence="2" key="1">
    <citation type="submission" date="2023-07" db="EMBL/GenBank/DDBJ databases">
        <title>A chromosome-level genome assembly of Lolium multiflorum.</title>
        <authorList>
            <person name="Chen Y."/>
            <person name="Copetti D."/>
            <person name="Kolliker R."/>
            <person name="Studer B."/>
        </authorList>
    </citation>
    <scope>NUCLEOTIDE SEQUENCE</scope>
    <source>
        <strain evidence="2">02402/16</strain>
        <tissue evidence="2">Leaf</tissue>
    </source>
</reference>
<evidence type="ECO:0000256" key="1">
    <source>
        <dbReference type="SAM" id="MobiDB-lite"/>
    </source>
</evidence>
<feature type="compositionally biased region" description="Basic and acidic residues" evidence="1">
    <location>
        <begin position="217"/>
        <end position="231"/>
    </location>
</feature>
<organism evidence="2 3">
    <name type="scientific">Lolium multiflorum</name>
    <name type="common">Italian ryegrass</name>
    <name type="synonym">Lolium perenne subsp. multiflorum</name>
    <dbReference type="NCBI Taxonomy" id="4521"/>
    <lineage>
        <taxon>Eukaryota</taxon>
        <taxon>Viridiplantae</taxon>
        <taxon>Streptophyta</taxon>
        <taxon>Embryophyta</taxon>
        <taxon>Tracheophyta</taxon>
        <taxon>Spermatophyta</taxon>
        <taxon>Magnoliopsida</taxon>
        <taxon>Liliopsida</taxon>
        <taxon>Poales</taxon>
        <taxon>Poaceae</taxon>
        <taxon>BOP clade</taxon>
        <taxon>Pooideae</taxon>
        <taxon>Poodae</taxon>
        <taxon>Poeae</taxon>
        <taxon>Poeae Chloroplast Group 2 (Poeae type)</taxon>
        <taxon>Loliodinae</taxon>
        <taxon>Loliinae</taxon>
        <taxon>Lolium</taxon>
    </lineage>
</organism>
<feature type="region of interest" description="Disordered" evidence="1">
    <location>
        <begin position="209"/>
        <end position="231"/>
    </location>
</feature>
<evidence type="ECO:0000313" key="2">
    <source>
        <dbReference type="EMBL" id="KAK1628476.1"/>
    </source>
</evidence>
<evidence type="ECO:0000313" key="3">
    <source>
        <dbReference type="Proteomes" id="UP001231189"/>
    </source>
</evidence>
<keyword evidence="3" id="KW-1185">Reference proteome</keyword>
<dbReference type="PANTHER" id="PTHR33065">
    <property type="entry name" value="OS07G0486400 PROTEIN"/>
    <property type="match status" value="1"/>
</dbReference>
<sequence length="231" mass="26336">MPRLLLFPRPWRRLPAIKAQQVPRIQDSTLKSGRTVEDPFLDFLDLPFASADLDEYIKEDIINRGKSAEQIANEEEMAYEEKKFTSYRRCWEDHWKPVYGSFLYMTVISPMHFTHSTPGRGLHDAACFAPTLQIFTLRLAGIKGGLEWPLSVYGVPETKLITIVTFSSLAIEASLKNSIKMTGAEGERRADERWVEEWLGRRWSRGGAAAMQGSLGSKREDTREGTRGLRI</sequence>
<protein>
    <submittedName>
        <fullName evidence="2">Uncharacterized protein</fullName>
    </submittedName>
</protein>
<name>A0AAD8RMD9_LOLMU</name>
<gene>
    <name evidence="2" type="ORF">QYE76_002791</name>
</gene>
<dbReference type="AlphaFoldDB" id="A0AAD8RMD9"/>
<proteinExistence type="predicted"/>
<dbReference type="EMBL" id="JAUUTY010000005">
    <property type="protein sequence ID" value="KAK1628476.1"/>
    <property type="molecule type" value="Genomic_DNA"/>
</dbReference>
<comment type="caution">
    <text evidence="2">The sequence shown here is derived from an EMBL/GenBank/DDBJ whole genome shotgun (WGS) entry which is preliminary data.</text>
</comment>